<dbReference type="PANTHER" id="PTHR13812:SF19">
    <property type="entry name" value="KETIMINE REDUCTASE MU-CRYSTALLIN"/>
    <property type="match status" value="1"/>
</dbReference>
<dbReference type="Proteomes" id="UP000218505">
    <property type="component" value="Chromosome"/>
</dbReference>
<dbReference type="PIRSF" id="PIRSF001439">
    <property type="entry name" value="CryM"/>
    <property type="match status" value="1"/>
</dbReference>
<dbReference type="InterPro" id="IPR036291">
    <property type="entry name" value="NAD(P)-bd_dom_sf"/>
</dbReference>
<sequence>MGAGERVVSAVRVLSEERSAELATPELAFGAARAALLAAAGGEATTFPVVVGHAHERANRFTVKSASTPEVAGVKVGAYWPGNADAPRHNSTILLLDNGTGRLAAVVEAGAANALRTAAADAVAVDALSREDSRSMAIFGSGNQALHECVAVARVRRLERIVVVARSGGEEFVRALRARGLPAEPGGPEAACASDIVVTATTARAPLFDARWLRPGAHVSSMGSDARGKQELPPELLATATLFCDLPEQSREIGEFQHAPADAPVTALGHVLAGAARGRRSAEEITAFDSSGLAVQDLHLALALLAADRASG</sequence>
<dbReference type="PANTHER" id="PTHR13812">
    <property type="entry name" value="KETIMINE REDUCTASE MU-CRYSTALLIN"/>
    <property type="match status" value="1"/>
</dbReference>
<organism evidence="1 2">
    <name type="scientific">Actinosynnema pretiosum</name>
    <dbReference type="NCBI Taxonomy" id="42197"/>
    <lineage>
        <taxon>Bacteria</taxon>
        <taxon>Bacillati</taxon>
        <taxon>Actinomycetota</taxon>
        <taxon>Actinomycetes</taxon>
        <taxon>Pseudonocardiales</taxon>
        <taxon>Pseudonocardiaceae</taxon>
        <taxon>Actinosynnema</taxon>
    </lineage>
</organism>
<evidence type="ECO:0000313" key="1">
    <source>
        <dbReference type="EMBL" id="ATE54098.1"/>
    </source>
</evidence>
<keyword evidence="2" id="KW-1185">Reference proteome</keyword>
<dbReference type="InterPro" id="IPR003462">
    <property type="entry name" value="ODC_Mu_crystall"/>
</dbReference>
<dbReference type="InterPro" id="IPR023401">
    <property type="entry name" value="ODC_N"/>
</dbReference>
<dbReference type="SUPFAM" id="SSF51735">
    <property type="entry name" value="NAD(P)-binding Rossmann-fold domains"/>
    <property type="match status" value="1"/>
</dbReference>
<proteinExistence type="predicted"/>
<evidence type="ECO:0000313" key="2">
    <source>
        <dbReference type="Proteomes" id="UP000218505"/>
    </source>
</evidence>
<dbReference type="Pfam" id="PF02423">
    <property type="entry name" value="OCD_Mu_crystall"/>
    <property type="match status" value="1"/>
</dbReference>
<dbReference type="GO" id="GO:0005737">
    <property type="term" value="C:cytoplasm"/>
    <property type="evidence" value="ECO:0007669"/>
    <property type="project" value="TreeGrafter"/>
</dbReference>
<dbReference type="Gene3D" id="3.30.1780.10">
    <property type="entry name" value="ornithine cyclodeaminase, domain 1"/>
    <property type="match status" value="1"/>
</dbReference>
<dbReference type="KEGG" id="apre:CNX65_13015"/>
<protein>
    <submittedName>
        <fullName evidence="1">Ornithine cyclodeaminase family protein</fullName>
    </submittedName>
</protein>
<dbReference type="RefSeq" id="WP_096493020.1">
    <property type="nucleotide sequence ID" value="NZ_CP023445.1"/>
</dbReference>
<reference evidence="1" key="1">
    <citation type="submission" date="2017-09" db="EMBL/GenBank/DDBJ databases">
        <title>Complete Genome Sequence of ansamitocin-producing Bacterium Actinosynnema pretiosum X47.</title>
        <authorList>
            <person name="Cao G."/>
            <person name="Zong G."/>
            <person name="Zhong C."/>
            <person name="Fu J."/>
        </authorList>
    </citation>
    <scope>NUCLEOTIDE SEQUENCE [LARGE SCALE GENOMIC DNA]</scope>
    <source>
        <strain evidence="1">X47</strain>
    </source>
</reference>
<name>A0A290Z522_9PSEU</name>
<accession>A0A290Z522</accession>
<gene>
    <name evidence="1" type="ORF">CNX65_13015</name>
</gene>
<dbReference type="Gene3D" id="3.40.50.720">
    <property type="entry name" value="NAD(P)-binding Rossmann-like Domain"/>
    <property type="match status" value="1"/>
</dbReference>
<dbReference type="AlphaFoldDB" id="A0A290Z522"/>
<dbReference type="EMBL" id="CP023445">
    <property type="protein sequence ID" value="ATE54098.1"/>
    <property type="molecule type" value="Genomic_DNA"/>
</dbReference>